<dbReference type="InterPro" id="IPR046350">
    <property type="entry name" value="Cystatin_sf"/>
</dbReference>
<evidence type="ECO:0000313" key="5">
    <source>
        <dbReference type="EMBL" id="KFO21830.1"/>
    </source>
</evidence>
<feature type="chain" id="PRO_5018703673" evidence="3">
    <location>
        <begin position="26"/>
        <end position="142"/>
    </location>
</feature>
<dbReference type="SUPFAM" id="SSF54403">
    <property type="entry name" value="Cystatin/monellin"/>
    <property type="match status" value="1"/>
</dbReference>
<dbReference type="OMA" id="FTIREYN"/>
<feature type="domain" description="Cystatin" evidence="4">
    <location>
        <begin position="34"/>
        <end position="140"/>
    </location>
</feature>
<dbReference type="Pfam" id="PF00031">
    <property type="entry name" value="Cystatin"/>
    <property type="match status" value="1"/>
</dbReference>
<protein>
    <submittedName>
        <fullName evidence="5">Cystatin-C</fullName>
    </submittedName>
</protein>
<dbReference type="Gene3D" id="3.10.450.10">
    <property type="match status" value="1"/>
</dbReference>
<gene>
    <name evidence="5" type="ORF">H920_16768</name>
</gene>
<evidence type="ECO:0000256" key="3">
    <source>
        <dbReference type="SAM" id="SignalP"/>
    </source>
</evidence>
<dbReference type="EMBL" id="KN124277">
    <property type="protein sequence ID" value="KFO21830.1"/>
    <property type="molecule type" value="Genomic_DNA"/>
</dbReference>
<evidence type="ECO:0000313" key="6">
    <source>
        <dbReference type="Proteomes" id="UP000028990"/>
    </source>
</evidence>
<dbReference type="PANTHER" id="PTHR46186:SF4">
    <property type="entry name" value="CYSTATIN 10"/>
    <property type="match status" value="1"/>
</dbReference>
<keyword evidence="2" id="KW-1015">Disulfide bond</keyword>
<reference evidence="5 6" key="1">
    <citation type="submission" date="2013-11" db="EMBL/GenBank/DDBJ databases">
        <title>The Damaraland mole rat (Fukomys damarensis) genome and evolution of African mole rats.</title>
        <authorList>
            <person name="Gladyshev V.N."/>
            <person name="Fang X."/>
        </authorList>
    </citation>
    <scope>NUCLEOTIDE SEQUENCE [LARGE SCALE GENOMIC DNA]</scope>
    <source>
        <tissue evidence="5">Liver</tissue>
    </source>
</reference>
<sequence>MALSLRVAVLLLAAVVLGLAMTSTAFKISPERPRLMGEMEDADINDEEVQYVVDFTIKEYNKNSKDENLSRLVRVVRARQQIGMGMNYYLDLEMGRTTCTKSQSNQEDCPFTEEQKQLCSFVVNFRAWEYYIHLDSSSCRSV</sequence>
<dbReference type="AlphaFoldDB" id="A0A091CVP4"/>
<comment type="similarity">
    <text evidence="1">Belongs to the cystatin family.</text>
</comment>
<keyword evidence="6" id="KW-1185">Reference proteome</keyword>
<dbReference type="InterPro" id="IPR000010">
    <property type="entry name" value="Cystatin_dom"/>
</dbReference>
<keyword evidence="3" id="KW-0732">Signal</keyword>
<dbReference type="Proteomes" id="UP000028990">
    <property type="component" value="Unassembled WGS sequence"/>
</dbReference>
<proteinExistence type="inferred from homology"/>
<name>A0A091CVP4_FUKDA</name>
<feature type="signal peptide" evidence="3">
    <location>
        <begin position="1"/>
        <end position="25"/>
    </location>
</feature>
<dbReference type="STRING" id="885580.ENSFDAP00000008729"/>
<dbReference type="GO" id="GO:0004869">
    <property type="term" value="F:cysteine-type endopeptidase inhibitor activity"/>
    <property type="evidence" value="ECO:0007669"/>
    <property type="project" value="InterPro"/>
</dbReference>
<evidence type="ECO:0000259" key="4">
    <source>
        <dbReference type="SMART" id="SM00043"/>
    </source>
</evidence>
<organism evidence="5 6">
    <name type="scientific">Fukomys damarensis</name>
    <name type="common">Damaraland mole rat</name>
    <name type="synonym">Cryptomys damarensis</name>
    <dbReference type="NCBI Taxonomy" id="885580"/>
    <lineage>
        <taxon>Eukaryota</taxon>
        <taxon>Metazoa</taxon>
        <taxon>Chordata</taxon>
        <taxon>Craniata</taxon>
        <taxon>Vertebrata</taxon>
        <taxon>Euteleostomi</taxon>
        <taxon>Mammalia</taxon>
        <taxon>Eutheria</taxon>
        <taxon>Euarchontoglires</taxon>
        <taxon>Glires</taxon>
        <taxon>Rodentia</taxon>
        <taxon>Hystricomorpha</taxon>
        <taxon>Bathyergidae</taxon>
        <taxon>Fukomys</taxon>
    </lineage>
</organism>
<dbReference type="eggNOG" id="ENOG502SC50">
    <property type="taxonomic scope" value="Eukaryota"/>
</dbReference>
<dbReference type="FunFam" id="3.10.450.10:FF:000004">
    <property type="entry name" value="Cystatin C"/>
    <property type="match status" value="1"/>
</dbReference>
<accession>A0A091CVP4</accession>
<dbReference type="CDD" id="cd00042">
    <property type="entry name" value="CY"/>
    <property type="match status" value="1"/>
</dbReference>
<evidence type="ECO:0000256" key="1">
    <source>
        <dbReference type="ARBA" id="ARBA00009403"/>
    </source>
</evidence>
<dbReference type="PANTHER" id="PTHR46186">
    <property type="entry name" value="CYSTATIN"/>
    <property type="match status" value="1"/>
</dbReference>
<dbReference type="OrthoDB" id="1908104at2759"/>
<dbReference type="GO" id="GO:0031982">
    <property type="term" value="C:vesicle"/>
    <property type="evidence" value="ECO:0007669"/>
    <property type="project" value="TreeGrafter"/>
</dbReference>
<dbReference type="SMART" id="SM00043">
    <property type="entry name" value="CY"/>
    <property type="match status" value="1"/>
</dbReference>
<dbReference type="GO" id="GO:0005737">
    <property type="term" value="C:cytoplasm"/>
    <property type="evidence" value="ECO:0007669"/>
    <property type="project" value="TreeGrafter"/>
</dbReference>
<dbReference type="GO" id="GO:0005615">
    <property type="term" value="C:extracellular space"/>
    <property type="evidence" value="ECO:0007669"/>
    <property type="project" value="TreeGrafter"/>
</dbReference>
<evidence type="ECO:0000256" key="2">
    <source>
        <dbReference type="ARBA" id="ARBA00023157"/>
    </source>
</evidence>